<evidence type="ECO:0000256" key="1">
    <source>
        <dbReference type="ARBA" id="ARBA00022737"/>
    </source>
</evidence>
<dbReference type="InterPro" id="IPR013783">
    <property type="entry name" value="Ig-like_fold"/>
</dbReference>
<evidence type="ECO:0000313" key="3">
    <source>
        <dbReference type="EMBL" id="VDM05905.1"/>
    </source>
</evidence>
<accession>A0A183TSS1</accession>
<dbReference type="InterPro" id="IPR036116">
    <property type="entry name" value="FN3_sf"/>
</dbReference>
<sequence>MIGFTKVWTDLSSAILCDLSSWNFKVYPEQSTEIRTVYRVYYTDQPKLPLTTWQVKLLSVDHALGSPSPYEVPTADADAYRPPSHLTLITHLRSNATYYIRISASNAKGDGPPSAPYAVIVRPGVLPPPVNLQAISKSAHEISLTWEMPESKPDQPPLVKYELTSTAFDTTSQTSTSHQSYIEPSSSSHLVSGLLPDTRYRFRLAAVSEAGAGLPAEVNAKTKEYGR</sequence>
<protein>
    <submittedName>
        <fullName evidence="5">Fibronectin type-III domain-containing protein</fullName>
    </submittedName>
</protein>
<feature type="domain" description="Fibronectin type-III" evidence="2">
    <location>
        <begin position="20"/>
        <end position="124"/>
    </location>
</feature>
<dbReference type="PROSITE" id="PS50853">
    <property type="entry name" value="FN3"/>
    <property type="match status" value="2"/>
</dbReference>
<dbReference type="PANTHER" id="PTHR13817:SF73">
    <property type="entry name" value="FIBRONECTIN TYPE-III DOMAIN-CONTAINING PROTEIN"/>
    <property type="match status" value="1"/>
</dbReference>
<name>A0A183TSS1_SCHSO</name>
<dbReference type="OrthoDB" id="10253954at2759"/>
<dbReference type="SMART" id="SM00060">
    <property type="entry name" value="FN3"/>
    <property type="match status" value="2"/>
</dbReference>
<dbReference type="EMBL" id="UYSU01047858">
    <property type="protein sequence ID" value="VDM05905.1"/>
    <property type="molecule type" value="Genomic_DNA"/>
</dbReference>
<gene>
    <name evidence="3" type="ORF">SSLN_LOCUS19519</name>
</gene>
<keyword evidence="4" id="KW-1185">Reference proteome</keyword>
<dbReference type="Gene3D" id="2.60.40.10">
    <property type="entry name" value="Immunoglobulins"/>
    <property type="match status" value="2"/>
</dbReference>
<dbReference type="InterPro" id="IPR003961">
    <property type="entry name" value="FN3_dom"/>
</dbReference>
<dbReference type="AlphaFoldDB" id="A0A183TSS1"/>
<evidence type="ECO:0000313" key="4">
    <source>
        <dbReference type="Proteomes" id="UP000275846"/>
    </source>
</evidence>
<dbReference type="WBParaSite" id="SSLN_0002024901-mRNA-1">
    <property type="protein sequence ID" value="SSLN_0002024901-mRNA-1"/>
    <property type="gene ID" value="SSLN_0002024901"/>
</dbReference>
<evidence type="ECO:0000259" key="2">
    <source>
        <dbReference type="PROSITE" id="PS50853"/>
    </source>
</evidence>
<keyword evidence="1" id="KW-0677">Repeat</keyword>
<reference evidence="5" key="1">
    <citation type="submission" date="2016-06" db="UniProtKB">
        <authorList>
            <consortium name="WormBaseParasite"/>
        </authorList>
    </citation>
    <scope>IDENTIFICATION</scope>
</reference>
<evidence type="ECO:0000313" key="5">
    <source>
        <dbReference type="WBParaSite" id="SSLN_0002024901-mRNA-1"/>
    </source>
</evidence>
<dbReference type="Pfam" id="PF00041">
    <property type="entry name" value="fn3"/>
    <property type="match status" value="1"/>
</dbReference>
<feature type="domain" description="Fibronectin type-III" evidence="2">
    <location>
        <begin position="128"/>
        <end position="226"/>
    </location>
</feature>
<dbReference type="Proteomes" id="UP000275846">
    <property type="component" value="Unassembled WGS sequence"/>
</dbReference>
<dbReference type="CDD" id="cd00063">
    <property type="entry name" value="FN3"/>
    <property type="match status" value="2"/>
</dbReference>
<organism evidence="5">
    <name type="scientific">Schistocephalus solidus</name>
    <name type="common">Tapeworm</name>
    <dbReference type="NCBI Taxonomy" id="70667"/>
    <lineage>
        <taxon>Eukaryota</taxon>
        <taxon>Metazoa</taxon>
        <taxon>Spiralia</taxon>
        <taxon>Lophotrochozoa</taxon>
        <taxon>Platyhelminthes</taxon>
        <taxon>Cestoda</taxon>
        <taxon>Eucestoda</taxon>
        <taxon>Diphyllobothriidea</taxon>
        <taxon>Diphyllobothriidae</taxon>
        <taxon>Schistocephalus</taxon>
    </lineage>
</organism>
<dbReference type="SUPFAM" id="SSF49265">
    <property type="entry name" value="Fibronectin type III"/>
    <property type="match status" value="1"/>
</dbReference>
<dbReference type="PANTHER" id="PTHR13817">
    <property type="entry name" value="TITIN"/>
    <property type="match status" value="1"/>
</dbReference>
<reference evidence="3 4" key="2">
    <citation type="submission" date="2018-11" db="EMBL/GenBank/DDBJ databases">
        <authorList>
            <consortium name="Pathogen Informatics"/>
        </authorList>
    </citation>
    <scope>NUCLEOTIDE SEQUENCE [LARGE SCALE GENOMIC DNA]</scope>
    <source>
        <strain evidence="3 4">NST_G2</strain>
    </source>
</reference>
<proteinExistence type="predicted"/>
<dbReference type="STRING" id="70667.A0A183TSS1"/>
<dbReference type="InterPro" id="IPR050964">
    <property type="entry name" value="Striated_Muscle_Regulatory"/>
</dbReference>